<comment type="subcellular location">
    <subcellularLocation>
        <location evidence="2">Membrane</location>
    </subcellularLocation>
</comment>
<gene>
    <name evidence="11" type="ORF">G3M99_06195</name>
</gene>
<evidence type="ECO:0000256" key="6">
    <source>
        <dbReference type="ARBA" id="ARBA00022777"/>
    </source>
</evidence>
<dbReference type="CDD" id="cd00075">
    <property type="entry name" value="HATPase"/>
    <property type="match status" value="1"/>
</dbReference>
<dbReference type="InterPro" id="IPR003594">
    <property type="entry name" value="HATPase_dom"/>
</dbReference>
<dbReference type="SUPFAM" id="SSF55874">
    <property type="entry name" value="ATPase domain of HSP90 chaperone/DNA topoisomerase II/histidine kinase"/>
    <property type="match status" value="1"/>
</dbReference>
<evidence type="ECO:0000256" key="5">
    <source>
        <dbReference type="ARBA" id="ARBA00022741"/>
    </source>
</evidence>
<dbReference type="EC" id="2.7.13.3" evidence="3"/>
<name>A0A6M0H2Q6_9CLOT</name>
<dbReference type="PROSITE" id="PS50109">
    <property type="entry name" value="HIS_KIN"/>
    <property type="match status" value="1"/>
</dbReference>
<reference evidence="11 12" key="1">
    <citation type="submission" date="2020-02" db="EMBL/GenBank/DDBJ databases">
        <title>Genome assembly of a novel Clostridium senegalense strain.</title>
        <authorList>
            <person name="Gupta T.B."/>
            <person name="Jauregui R."/>
            <person name="Maclean P."/>
            <person name="Nawarathana A."/>
            <person name="Brightwell G."/>
        </authorList>
    </citation>
    <scope>NUCLEOTIDE SEQUENCE [LARGE SCALE GENOMIC DNA]</scope>
    <source>
        <strain evidence="11 12">AGRFS4</strain>
    </source>
</reference>
<evidence type="ECO:0000256" key="8">
    <source>
        <dbReference type="ARBA" id="ARBA00023012"/>
    </source>
</evidence>
<dbReference type="InterPro" id="IPR050351">
    <property type="entry name" value="BphY/WalK/GraS-like"/>
</dbReference>
<protein>
    <recommendedName>
        <fullName evidence="3">histidine kinase</fullName>
        <ecNumber evidence="3">2.7.13.3</ecNumber>
    </recommendedName>
</protein>
<keyword evidence="7" id="KW-0067">ATP-binding</keyword>
<accession>A0A6M0H2Q6</accession>
<proteinExistence type="predicted"/>
<evidence type="ECO:0000256" key="1">
    <source>
        <dbReference type="ARBA" id="ARBA00000085"/>
    </source>
</evidence>
<evidence type="ECO:0000313" key="11">
    <source>
        <dbReference type="EMBL" id="NEU04454.1"/>
    </source>
</evidence>
<dbReference type="GO" id="GO:0005524">
    <property type="term" value="F:ATP binding"/>
    <property type="evidence" value="ECO:0007669"/>
    <property type="project" value="UniProtKB-KW"/>
</dbReference>
<dbReference type="Proteomes" id="UP000481872">
    <property type="component" value="Unassembled WGS sequence"/>
</dbReference>
<dbReference type="RefSeq" id="WP_199869550.1">
    <property type="nucleotide sequence ID" value="NZ_JAAGPU010000008.1"/>
</dbReference>
<dbReference type="SMART" id="SM00387">
    <property type="entry name" value="HATPase_c"/>
    <property type="match status" value="1"/>
</dbReference>
<evidence type="ECO:0000256" key="2">
    <source>
        <dbReference type="ARBA" id="ARBA00004370"/>
    </source>
</evidence>
<dbReference type="EMBL" id="JAAGPU010000008">
    <property type="protein sequence ID" value="NEU04454.1"/>
    <property type="molecule type" value="Genomic_DNA"/>
</dbReference>
<dbReference type="PANTHER" id="PTHR42878:SF7">
    <property type="entry name" value="SENSOR HISTIDINE KINASE GLRK"/>
    <property type="match status" value="1"/>
</dbReference>
<sequence length="389" mass="44598">MRRVNLKSGLVIIVYSLILTLVFVYGIYGVKNSFNNLENNTSMKNIKVLALSSNIELSKDNYYRIPYKEILQNSMDVYGNDYDEKAVMVSEELVTNVAQIGKVYVKSGLEDIISTILMFFSIFIVASFLLWIILSKIHDREIENIIKKLKMPENDFDPALVSRAFGIAYENIEDKFKQNLDEYKRLNSYLSHEQKNAIAILRTKIEIDGNEEYLKFMDNLTDSIDDVLTLSDLKVDSGMTKVDVALICARICDTYKKTYQYIDFDFNDESNTEILAKERWIYRAISNLIDNAVKYGEGKLIKVSVKNKNNSVIVSVKDNGIGMDKNFVEKIFDNKYRINELNKDGYGIGLSLVSHVCDLCDGVIMVDSEINKGSCFYLSFSECKEINKR</sequence>
<dbReference type="GO" id="GO:0007234">
    <property type="term" value="P:osmosensory signaling via phosphorelay pathway"/>
    <property type="evidence" value="ECO:0007669"/>
    <property type="project" value="TreeGrafter"/>
</dbReference>
<keyword evidence="6 11" id="KW-0418">Kinase</keyword>
<dbReference type="Gene3D" id="3.30.565.10">
    <property type="entry name" value="Histidine kinase-like ATPase, C-terminal domain"/>
    <property type="match status" value="1"/>
</dbReference>
<dbReference type="InterPro" id="IPR004358">
    <property type="entry name" value="Sig_transdc_His_kin-like_C"/>
</dbReference>
<evidence type="ECO:0000256" key="3">
    <source>
        <dbReference type="ARBA" id="ARBA00012438"/>
    </source>
</evidence>
<dbReference type="PRINTS" id="PR00344">
    <property type="entry name" value="BCTRLSENSOR"/>
</dbReference>
<keyword evidence="5" id="KW-0547">Nucleotide-binding</keyword>
<comment type="caution">
    <text evidence="11">The sequence shown here is derived from an EMBL/GenBank/DDBJ whole genome shotgun (WGS) entry which is preliminary data.</text>
</comment>
<keyword evidence="9" id="KW-1133">Transmembrane helix</keyword>
<keyword evidence="4" id="KW-0808">Transferase</keyword>
<evidence type="ECO:0000259" key="10">
    <source>
        <dbReference type="PROSITE" id="PS50109"/>
    </source>
</evidence>
<keyword evidence="9" id="KW-0472">Membrane</keyword>
<keyword evidence="12" id="KW-1185">Reference proteome</keyword>
<feature type="transmembrane region" description="Helical" evidence="9">
    <location>
        <begin position="112"/>
        <end position="134"/>
    </location>
</feature>
<dbReference type="InterPro" id="IPR005467">
    <property type="entry name" value="His_kinase_dom"/>
</dbReference>
<dbReference type="GO" id="GO:0000156">
    <property type="term" value="F:phosphorelay response regulator activity"/>
    <property type="evidence" value="ECO:0007669"/>
    <property type="project" value="TreeGrafter"/>
</dbReference>
<evidence type="ECO:0000256" key="7">
    <source>
        <dbReference type="ARBA" id="ARBA00022840"/>
    </source>
</evidence>
<keyword evidence="9" id="KW-0812">Transmembrane</keyword>
<evidence type="ECO:0000313" key="12">
    <source>
        <dbReference type="Proteomes" id="UP000481872"/>
    </source>
</evidence>
<dbReference type="GO" id="GO:0030295">
    <property type="term" value="F:protein kinase activator activity"/>
    <property type="evidence" value="ECO:0007669"/>
    <property type="project" value="TreeGrafter"/>
</dbReference>
<dbReference type="Pfam" id="PF02518">
    <property type="entry name" value="HATPase_c"/>
    <property type="match status" value="1"/>
</dbReference>
<evidence type="ECO:0000256" key="9">
    <source>
        <dbReference type="SAM" id="Phobius"/>
    </source>
</evidence>
<dbReference type="AlphaFoldDB" id="A0A6M0H2Q6"/>
<dbReference type="PANTHER" id="PTHR42878">
    <property type="entry name" value="TWO-COMPONENT HISTIDINE KINASE"/>
    <property type="match status" value="1"/>
</dbReference>
<dbReference type="InterPro" id="IPR036890">
    <property type="entry name" value="HATPase_C_sf"/>
</dbReference>
<keyword evidence="8" id="KW-0902">Two-component regulatory system</keyword>
<organism evidence="11 12">
    <name type="scientific">Clostridium senegalense</name>
    <dbReference type="NCBI Taxonomy" id="1465809"/>
    <lineage>
        <taxon>Bacteria</taxon>
        <taxon>Bacillati</taxon>
        <taxon>Bacillota</taxon>
        <taxon>Clostridia</taxon>
        <taxon>Eubacteriales</taxon>
        <taxon>Clostridiaceae</taxon>
        <taxon>Clostridium</taxon>
    </lineage>
</organism>
<feature type="domain" description="Histidine kinase" evidence="10">
    <location>
        <begin position="189"/>
        <end position="384"/>
    </location>
</feature>
<dbReference type="GO" id="GO:0004673">
    <property type="term" value="F:protein histidine kinase activity"/>
    <property type="evidence" value="ECO:0007669"/>
    <property type="project" value="UniProtKB-EC"/>
</dbReference>
<feature type="transmembrane region" description="Helical" evidence="9">
    <location>
        <begin position="9"/>
        <end position="28"/>
    </location>
</feature>
<comment type="catalytic activity">
    <reaction evidence="1">
        <text>ATP + protein L-histidine = ADP + protein N-phospho-L-histidine.</text>
        <dbReference type="EC" id="2.7.13.3"/>
    </reaction>
</comment>
<evidence type="ECO:0000256" key="4">
    <source>
        <dbReference type="ARBA" id="ARBA00022679"/>
    </source>
</evidence>